<reference evidence="2" key="1">
    <citation type="journal article" date="2022" name="Mol. Ecol. Resour.">
        <title>The genomes of chicory, endive, great burdock and yacon provide insights into Asteraceae palaeo-polyploidization history and plant inulin production.</title>
        <authorList>
            <person name="Fan W."/>
            <person name="Wang S."/>
            <person name="Wang H."/>
            <person name="Wang A."/>
            <person name="Jiang F."/>
            <person name="Liu H."/>
            <person name="Zhao H."/>
            <person name="Xu D."/>
            <person name="Zhang Y."/>
        </authorList>
    </citation>
    <scope>NUCLEOTIDE SEQUENCE [LARGE SCALE GENOMIC DNA]</scope>
    <source>
        <strain evidence="2">cv. Punajuju</strain>
    </source>
</reference>
<proteinExistence type="predicted"/>
<protein>
    <submittedName>
        <fullName evidence="1">Uncharacterized protein</fullName>
    </submittedName>
</protein>
<sequence length="184" mass="20223">MDEIEAIILHPFEEFNAITKIEAKATTNKRRPPLYILPPHHSLSIKKLKMTKTHFQLLLFVTLMFFTTTKSQERSPHGLAYESPMAFSPSAYNFFHPKANPPRIQDPCEESGCSPLPMAATVQSSLAQESAPRNEKSGSKIGAGGVAGVIFGFVFVVLVAMGAYFVVSTRRTNSGRKNTVLPAV</sequence>
<keyword evidence="2" id="KW-1185">Reference proteome</keyword>
<gene>
    <name evidence="1" type="ORF">L2E82_28802</name>
</gene>
<reference evidence="1 2" key="2">
    <citation type="journal article" date="2022" name="Mol. Ecol. Resour.">
        <title>The genomes of chicory, endive, great burdock and yacon provide insights into Asteraceae paleo-polyploidization history and plant inulin production.</title>
        <authorList>
            <person name="Fan W."/>
            <person name="Wang S."/>
            <person name="Wang H."/>
            <person name="Wang A."/>
            <person name="Jiang F."/>
            <person name="Liu H."/>
            <person name="Zhao H."/>
            <person name="Xu D."/>
            <person name="Zhang Y."/>
        </authorList>
    </citation>
    <scope>NUCLEOTIDE SEQUENCE [LARGE SCALE GENOMIC DNA]</scope>
    <source>
        <strain evidence="2">cv. Punajuju</strain>
        <tissue evidence="1">Leaves</tissue>
    </source>
</reference>
<dbReference type="Proteomes" id="UP001055811">
    <property type="component" value="Linkage Group LG05"/>
</dbReference>
<name>A0ACB9CX00_CICIN</name>
<accession>A0ACB9CX00</accession>
<dbReference type="EMBL" id="CM042013">
    <property type="protein sequence ID" value="KAI3738703.1"/>
    <property type="molecule type" value="Genomic_DNA"/>
</dbReference>
<evidence type="ECO:0000313" key="2">
    <source>
        <dbReference type="Proteomes" id="UP001055811"/>
    </source>
</evidence>
<evidence type="ECO:0000313" key="1">
    <source>
        <dbReference type="EMBL" id="KAI3738703.1"/>
    </source>
</evidence>
<organism evidence="1 2">
    <name type="scientific">Cichorium intybus</name>
    <name type="common">Chicory</name>
    <dbReference type="NCBI Taxonomy" id="13427"/>
    <lineage>
        <taxon>Eukaryota</taxon>
        <taxon>Viridiplantae</taxon>
        <taxon>Streptophyta</taxon>
        <taxon>Embryophyta</taxon>
        <taxon>Tracheophyta</taxon>
        <taxon>Spermatophyta</taxon>
        <taxon>Magnoliopsida</taxon>
        <taxon>eudicotyledons</taxon>
        <taxon>Gunneridae</taxon>
        <taxon>Pentapetalae</taxon>
        <taxon>asterids</taxon>
        <taxon>campanulids</taxon>
        <taxon>Asterales</taxon>
        <taxon>Asteraceae</taxon>
        <taxon>Cichorioideae</taxon>
        <taxon>Cichorieae</taxon>
        <taxon>Cichoriinae</taxon>
        <taxon>Cichorium</taxon>
    </lineage>
</organism>
<comment type="caution">
    <text evidence="1">The sequence shown here is derived from an EMBL/GenBank/DDBJ whole genome shotgun (WGS) entry which is preliminary data.</text>
</comment>